<evidence type="ECO:0000313" key="11">
    <source>
        <dbReference type="EMBL" id="AKC95809.1"/>
    </source>
</evidence>
<comment type="similarity">
    <text evidence="1 7">Belongs to the thioredoxin family.</text>
</comment>
<dbReference type="PROSITE" id="PS51352">
    <property type="entry name" value="THIOREDOXIN_2"/>
    <property type="match status" value="1"/>
</dbReference>
<keyword evidence="12" id="KW-1185">Reference proteome</keyword>
<dbReference type="KEGG" id="sns:VC03_04815"/>
<keyword evidence="5 9" id="KW-0676">Redox-active center</keyword>
<evidence type="ECO:0000256" key="2">
    <source>
        <dbReference type="ARBA" id="ARBA00022448"/>
    </source>
</evidence>
<evidence type="ECO:0000256" key="6">
    <source>
        <dbReference type="NCBIfam" id="TIGR01068"/>
    </source>
</evidence>
<dbReference type="OrthoDB" id="9790390at2"/>
<dbReference type="PIRSF" id="PIRSF000077">
    <property type="entry name" value="Thioredoxin"/>
    <property type="match status" value="1"/>
</dbReference>
<feature type="active site" description="Nucleophile" evidence="8">
    <location>
        <position position="39"/>
    </location>
</feature>
<name>A0A0E3UU23_9FUSO</name>
<dbReference type="RefSeq" id="WP_046328913.1">
    <property type="nucleotide sequence ID" value="NZ_CP011280.1"/>
</dbReference>
<keyword evidence="2" id="KW-0813">Transport</keyword>
<feature type="site" description="Contributes to redox potential value" evidence="8">
    <location>
        <position position="37"/>
    </location>
</feature>
<dbReference type="PROSITE" id="PS00194">
    <property type="entry name" value="THIOREDOXIN_1"/>
    <property type="match status" value="1"/>
</dbReference>
<evidence type="ECO:0000256" key="1">
    <source>
        <dbReference type="ARBA" id="ARBA00008987"/>
    </source>
</evidence>
<evidence type="ECO:0000256" key="5">
    <source>
        <dbReference type="ARBA" id="ARBA00023284"/>
    </source>
</evidence>
<proteinExistence type="inferred from homology"/>
<feature type="active site" description="Nucleophile" evidence="8">
    <location>
        <position position="36"/>
    </location>
</feature>
<dbReference type="CDD" id="cd02947">
    <property type="entry name" value="TRX_family"/>
    <property type="match status" value="1"/>
</dbReference>
<dbReference type="PRINTS" id="PR00421">
    <property type="entry name" value="THIOREDOXIN"/>
</dbReference>
<dbReference type="Pfam" id="PF00085">
    <property type="entry name" value="Thioredoxin"/>
    <property type="match status" value="1"/>
</dbReference>
<dbReference type="InterPro" id="IPR013766">
    <property type="entry name" value="Thioredoxin_domain"/>
</dbReference>
<dbReference type="PATRIC" id="fig|1069640.6.peg.955"/>
<sequence>MSKVVHYEGENVVDSLLATAILEKGVTVVDFFATWCGPCRALGPVLDELSMEVEYRIVKVDVDKYPDLAAFYGVRSIPTLVIFKDGKPVDTLIGGRSKEQLNEDVEKATK</sequence>
<evidence type="ECO:0000313" key="12">
    <source>
        <dbReference type="Proteomes" id="UP000033103"/>
    </source>
</evidence>
<dbReference type="NCBIfam" id="TIGR01068">
    <property type="entry name" value="thioredoxin"/>
    <property type="match status" value="1"/>
</dbReference>
<accession>A0A0E3UU23</accession>
<dbReference type="GO" id="GO:0005737">
    <property type="term" value="C:cytoplasm"/>
    <property type="evidence" value="ECO:0007669"/>
    <property type="project" value="TreeGrafter"/>
</dbReference>
<protein>
    <recommendedName>
        <fullName evidence="6 7">Thioredoxin</fullName>
    </recommendedName>
</protein>
<dbReference type="InterPro" id="IPR017937">
    <property type="entry name" value="Thioredoxin_CS"/>
</dbReference>
<feature type="site" description="Contributes to redox potential value" evidence="8">
    <location>
        <position position="38"/>
    </location>
</feature>
<evidence type="ECO:0000256" key="4">
    <source>
        <dbReference type="ARBA" id="ARBA00023157"/>
    </source>
</evidence>
<dbReference type="Gene3D" id="3.40.30.10">
    <property type="entry name" value="Glutaredoxin"/>
    <property type="match status" value="1"/>
</dbReference>
<dbReference type="InterPro" id="IPR005746">
    <property type="entry name" value="Thioredoxin"/>
</dbReference>
<gene>
    <name evidence="11" type="ORF">VC03_04815</name>
</gene>
<keyword evidence="3" id="KW-0249">Electron transport</keyword>
<dbReference type="InterPro" id="IPR036249">
    <property type="entry name" value="Thioredoxin-like_sf"/>
</dbReference>
<evidence type="ECO:0000256" key="3">
    <source>
        <dbReference type="ARBA" id="ARBA00022982"/>
    </source>
</evidence>
<evidence type="ECO:0000259" key="10">
    <source>
        <dbReference type="PROSITE" id="PS51352"/>
    </source>
</evidence>
<evidence type="ECO:0000256" key="9">
    <source>
        <dbReference type="PIRSR" id="PIRSR000077-4"/>
    </source>
</evidence>
<organism evidence="11 12">
    <name type="scientific">Sneathia vaginalis</name>
    <dbReference type="NCBI Taxonomy" id="187101"/>
    <lineage>
        <taxon>Bacteria</taxon>
        <taxon>Fusobacteriati</taxon>
        <taxon>Fusobacteriota</taxon>
        <taxon>Fusobacteriia</taxon>
        <taxon>Fusobacteriales</taxon>
        <taxon>Leptotrichiaceae</taxon>
        <taxon>Sneathia</taxon>
    </lineage>
</organism>
<dbReference type="SUPFAM" id="SSF52833">
    <property type="entry name" value="Thioredoxin-like"/>
    <property type="match status" value="1"/>
</dbReference>
<evidence type="ECO:0000256" key="8">
    <source>
        <dbReference type="PIRSR" id="PIRSR000077-1"/>
    </source>
</evidence>
<reference evidence="11 12" key="1">
    <citation type="journal article" date="2012" name="BMC Genomics">
        <title>Genomic sequence analysis and characterization of Sneathia amnii sp. nov.</title>
        <authorList>
            <consortium name="Vaginal Microbiome Consortium (additional members)"/>
            <person name="Harwich M.D.Jr."/>
            <person name="Serrano M.G."/>
            <person name="Fettweis J.M."/>
            <person name="Alves J.M."/>
            <person name="Reimers M.A."/>
            <person name="Buck G.A."/>
            <person name="Jefferson K.K."/>
        </authorList>
    </citation>
    <scope>NUCLEOTIDE SEQUENCE [LARGE SCALE GENOMIC DNA]</scope>
    <source>
        <strain evidence="11 12">SN35</strain>
    </source>
</reference>
<evidence type="ECO:0000256" key="7">
    <source>
        <dbReference type="PIRNR" id="PIRNR000077"/>
    </source>
</evidence>
<dbReference type="HOGENOM" id="CLU_090389_10_4_0"/>
<feature type="disulfide bond" description="Redox-active" evidence="9">
    <location>
        <begin position="36"/>
        <end position="39"/>
    </location>
</feature>
<dbReference type="Proteomes" id="UP000033103">
    <property type="component" value="Chromosome"/>
</dbReference>
<dbReference type="EMBL" id="CP011280">
    <property type="protein sequence ID" value="AKC95809.1"/>
    <property type="molecule type" value="Genomic_DNA"/>
</dbReference>
<dbReference type="AlphaFoldDB" id="A0A0E3UU23"/>
<keyword evidence="4 9" id="KW-1015">Disulfide bond</keyword>
<feature type="domain" description="Thioredoxin" evidence="10">
    <location>
        <begin position="1"/>
        <end position="110"/>
    </location>
</feature>
<dbReference type="PANTHER" id="PTHR45663:SF11">
    <property type="entry name" value="GEO12009P1"/>
    <property type="match status" value="1"/>
</dbReference>
<dbReference type="PANTHER" id="PTHR45663">
    <property type="entry name" value="GEO12009P1"/>
    <property type="match status" value="1"/>
</dbReference>
<feature type="site" description="Deprotonates C-terminal active site Cys" evidence="8">
    <location>
        <position position="30"/>
    </location>
</feature>
<dbReference type="GO" id="GO:0015035">
    <property type="term" value="F:protein-disulfide reductase activity"/>
    <property type="evidence" value="ECO:0007669"/>
    <property type="project" value="UniProtKB-UniRule"/>
</dbReference>
<dbReference type="STRING" id="187101.VC03_04815"/>